<dbReference type="EMBL" id="JBIAXI010000031">
    <property type="protein sequence ID" value="MFF4778410.1"/>
    <property type="molecule type" value="Genomic_DNA"/>
</dbReference>
<organism evidence="1 2">
    <name type="scientific">Microtetraspora fusca</name>
    <dbReference type="NCBI Taxonomy" id="1997"/>
    <lineage>
        <taxon>Bacteria</taxon>
        <taxon>Bacillati</taxon>
        <taxon>Actinomycetota</taxon>
        <taxon>Actinomycetes</taxon>
        <taxon>Streptosporangiales</taxon>
        <taxon>Streptosporangiaceae</taxon>
        <taxon>Microtetraspora</taxon>
    </lineage>
</organism>
<accession>A0ABW6VH35</accession>
<evidence type="ECO:0000313" key="2">
    <source>
        <dbReference type="Proteomes" id="UP001602119"/>
    </source>
</evidence>
<proteinExistence type="predicted"/>
<name>A0ABW6VH35_MICFU</name>
<dbReference type="Proteomes" id="UP001602119">
    <property type="component" value="Unassembled WGS sequence"/>
</dbReference>
<reference evidence="1 2" key="1">
    <citation type="submission" date="2024-10" db="EMBL/GenBank/DDBJ databases">
        <title>The Natural Products Discovery Center: Release of the First 8490 Sequenced Strains for Exploring Actinobacteria Biosynthetic Diversity.</title>
        <authorList>
            <person name="Kalkreuter E."/>
            <person name="Kautsar S.A."/>
            <person name="Yang D."/>
            <person name="Bader C.D."/>
            <person name="Teijaro C.N."/>
            <person name="Fluegel L."/>
            <person name="Davis C.M."/>
            <person name="Simpson J.R."/>
            <person name="Lauterbach L."/>
            <person name="Steele A.D."/>
            <person name="Gui C."/>
            <person name="Meng S."/>
            <person name="Li G."/>
            <person name="Viehrig K."/>
            <person name="Ye F."/>
            <person name="Su P."/>
            <person name="Kiefer A.F."/>
            <person name="Nichols A."/>
            <person name="Cepeda A.J."/>
            <person name="Yan W."/>
            <person name="Fan B."/>
            <person name="Jiang Y."/>
            <person name="Adhikari A."/>
            <person name="Zheng C.-J."/>
            <person name="Schuster L."/>
            <person name="Cowan T.M."/>
            <person name="Smanski M.J."/>
            <person name="Chevrette M.G."/>
            <person name="De Carvalho L.P.S."/>
            <person name="Shen B."/>
        </authorList>
    </citation>
    <scope>NUCLEOTIDE SEQUENCE [LARGE SCALE GENOMIC DNA]</scope>
    <source>
        <strain evidence="1 2">NPDC001281</strain>
    </source>
</reference>
<keyword evidence="2" id="KW-1185">Reference proteome</keyword>
<protein>
    <submittedName>
        <fullName evidence="1">Uncharacterized protein</fullName>
    </submittedName>
</protein>
<gene>
    <name evidence="1" type="ORF">ACFY05_36860</name>
</gene>
<sequence>MWSTGQARSGHTQGTPTLAKHGQTLDRFAWFTTATAWVETELKAGQPRHGGLERLLALDAAEAYRRIERTFDVVGVPLLPQSHRVINMIVGDTQRIAEYPKQGFAIPQEMPAEVELAFKRLVDAGYTSRLI</sequence>
<dbReference type="RefSeq" id="WP_218007154.1">
    <property type="nucleotide sequence ID" value="NZ_BBYK01000072.1"/>
</dbReference>
<evidence type="ECO:0000313" key="1">
    <source>
        <dbReference type="EMBL" id="MFF4778410.1"/>
    </source>
</evidence>
<comment type="caution">
    <text evidence="1">The sequence shown here is derived from an EMBL/GenBank/DDBJ whole genome shotgun (WGS) entry which is preliminary data.</text>
</comment>